<dbReference type="PANTHER" id="PTHR23501">
    <property type="entry name" value="MAJOR FACILITATOR SUPERFAMILY"/>
    <property type="match status" value="1"/>
</dbReference>
<dbReference type="GO" id="GO:0005886">
    <property type="term" value="C:plasma membrane"/>
    <property type="evidence" value="ECO:0007669"/>
    <property type="project" value="TreeGrafter"/>
</dbReference>
<feature type="transmembrane region" description="Helical" evidence="7">
    <location>
        <begin position="460"/>
        <end position="479"/>
    </location>
</feature>
<evidence type="ECO:0000256" key="6">
    <source>
        <dbReference type="SAM" id="MobiDB-lite"/>
    </source>
</evidence>
<dbReference type="HOGENOM" id="CLU_000960_25_2_1"/>
<feature type="transmembrane region" description="Helical" evidence="7">
    <location>
        <begin position="251"/>
        <end position="270"/>
    </location>
</feature>
<accession>A0A0D2ACI8</accession>
<evidence type="ECO:0000313" key="10">
    <source>
        <dbReference type="Proteomes" id="UP000053259"/>
    </source>
</evidence>
<evidence type="ECO:0000256" key="3">
    <source>
        <dbReference type="ARBA" id="ARBA00022692"/>
    </source>
</evidence>
<feature type="transmembrane region" description="Helical" evidence="7">
    <location>
        <begin position="127"/>
        <end position="147"/>
    </location>
</feature>
<feature type="transmembrane region" description="Helical" evidence="7">
    <location>
        <begin position="614"/>
        <end position="632"/>
    </location>
</feature>
<feature type="compositionally biased region" description="Basic and acidic residues" evidence="6">
    <location>
        <begin position="651"/>
        <end position="668"/>
    </location>
</feature>
<dbReference type="SUPFAM" id="SSF103473">
    <property type="entry name" value="MFS general substrate transporter"/>
    <property type="match status" value="1"/>
</dbReference>
<organism evidence="9 10">
    <name type="scientific">Verruconis gallopava</name>
    <dbReference type="NCBI Taxonomy" id="253628"/>
    <lineage>
        <taxon>Eukaryota</taxon>
        <taxon>Fungi</taxon>
        <taxon>Dikarya</taxon>
        <taxon>Ascomycota</taxon>
        <taxon>Pezizomycotina</taxon>
        <taxon>Dothideomycetes</taxon>
        <taxon>Pleosporomycetidae</taxon>
        <taxon>Venturiales</taxon>
        <taxon>Sympoventuriaceae</taxon>
        <taxon>Verruconis</taxon>
    </lineage>
</organism>
<feature type="transmembrane region" description="Helical" evidence="7">
    <location>
        <begin position="167"/>
        <end position="187"/>
    </location>
</feature>
<dbReference type="InterPro" id="IPR010573">
    <property type="entry name" value="MFS_Str1/Tri12-like"/>
</dbReference>
<dbReference type="PROSITE" id="PS50850">
    <property type="entry name" value="MFS"/>
    <property type="match status" value="1"/>
</dbReference>
<dbReference type="InterPro" id="IPR036259">
    <property type="entry name" value="MFS_trans_sf"/>
</dbReference>
<comment type="subcellular location">
    <subcellularLocation>
        <location evidence="1">Membrane</location>
        <topology evidence="1">Multi-pass membrane protein</topology>
    </subcellularLocation>
</comment>
<feature type="transmembrane region" description="Helical" evidence="7">
    <location>
        <begin position="427"/>
        <end position="448"/>
    </location>
</feature>
<feature type="transmembrane region" description="Helical" evidence="7">
    <location>
        <begin position="356"/>
        <end position="373"/>
    </location>
</feature>
<evidence type="ECO:0000256" key="1">
    <source>
        <dbReference type="ARBA" id="ARBA00004141"/>
    </source>
</evidence>
<evidence type="ECO:0000259" key="8">
    <source>
        <dbReference type="PROSITE" id="PS50850"/>
    </source>
</evidence>
<keyword evidence="10" id="KW-1185">Reference proteome</keyword>
<dbReference type="InterPro" id="IPR053791">
    <property type="entry name" value="MFS_Tri12-like"/>
</dbReference>
<keyword evidence="5 7" id="KW-0472">Membrane</keyword>
<dbReference type="InterPro" id="IPR020846">
    <property type="entry name" value="MFS_dom"/>
</dbReference>
<feature type="transmembrane region" description="Helical" evidence="7">
    <location>
        <begin position="485"/>
        <end position="512"/>
    </location>
</feature>
<dbReference type="EMBL" id="KN847541">
    <property type="protein sequence ID" value="KIW04210.1"/>
    <property type="molecule type" value="Genomic_DNA"/>
</dbReference>
<dbReference type="PANTHER" id="PTHR23501:SF109">
    <property type="entry name" value="MAJOR FACILITATOR SUPERFAMILY (MFS) PROFILE DOMAIN-CONTAINING PROTEIN-RELATED"/>
    <property type="match status" value="1"/>
</dbReference>
<dbReference type="InParanoid" id="A0A0D2ACI8"/>
<sequence length="668" mass="71495">MKSVAELPRLALAYPARTLSSLQFIRAGDPRIVRNVGTSQLKKSLLSCHPCSSCPSSLVAFCRRSVGPVIFLPFLLSSSMVDKVDIEQVGDTRHVDDIATQTHEDPRRGTGVHAEHIDASYWFTPHFLGSCAAIVFVANSLFFGYAIPVNILSVIEQDLGTSTDISLVTLINTLCQGVVNLLVGSISDIVGRRWFLIGGQIFGVVGSVLGGSSKNVQMLVGASVFTGIGAACQLTYPLLVMEIVPNKYRGWAQGAITMAVLPSLGFGPIVGRAIIESSSWRWTYWVAAIINGIGLALLFVFYHPPNFSELQRRKSAWQQAKEIDYFGFVIYAGSVICLLLALTWGGQQDPWSSAKIVALLTVGCVVLLAFFAYETFMPLAQPLLPVSLFKIRNYSIAVVVGSIGQMTYYAFNVLWPTQSTLLYSTNVITVGWLGCTTGVALAVGEIAMGPLLKRIGHIKIQLLVAVVGLCVFGGLMAAANEHREGLAIGCTIMSGFFVGWIELICIVMAGLVCPPEEIGVAQTFFSSTRAVTGTVATSVYLAIYDGRLATNLPKKVLEFALNAGLPSSSSTALLNSLANDTTAAFEQVPGMSANILTAIGSGHKSAYAASLSTVYLSSLAFGGSALIASFFVTDINKYFTSHVNKTVAGRSGREGEKGKELDELKNDM</sequence>
<evidence type="ECO:0000256" key="5">
    <source>
        <dbReference type="ARBA" id="ARBA00023136"/>
    </source>
</evidence>
<dbReference type="Gene3D" id="1.20.1250.20">
    <property type="entry name" value="MFS general substrate transporter like domains"/>
    <property type="match status" value="2"/>
</dbReference>
<feature type="transmembrane region" description="Helical" evidence="7">
    <location>
        <begin position="394"/>
        <end position="415"/>
    </location>
</feature>
<feature type="domain" description="Major facilitator superfamily (MFS) profile" evidence="8">
    <location>
        <begin position="128"/>
        <end position="637"/>
    </location>
</feature>
<feature type="transmembrane region" description="Helical" evidence="7">
    <location>
        <begin position="218"/>
        <end position="239"/>
    </location>
</feature>
<dbReference type="Proteomes" id="UP000053259">
    <property type="component" value="Unassembled WGS sequence"/>
</dbReference>
<keyword evidence="2" id="KW-0813">Transport</keyword>
<dbReference type="VEuPathDB" id="FungiDB:PV09_04518"/>
<proteinExistence type="predicted"/>
<feature type="transmembrane region" description="Helical" evidence="7">
    <location>
        <begin position="194"/>
        <end position="212"/>
    </location>
</feature>
<name>A0A0D2ACI8_9PEZI</name>
<feature type="region of interest" description="Disordered" evidence="6">
    <location>
        <begin position="649"/>
        <end position="668"/>
    </location>
</feature>
<evidence type="ECO:0000256" key="2">
    <source>
        <dbReference type="ARBA" id="ARBA00022448"/>
    </source>
</evidence>
<dbReference type="CDD" id="cd06179">
    <property type="entry name" value="MFS_TRI12_like"/>
    <property type="match status" value="1"/>
</dbReference>
<feature type="transmembrane region" description="Helical" evidence="7">
    <location>
        <begin position="282"/>
        <end position="302"/>
    </location>
</feature>
<dbReference type="GO" id="GO:0022857">
    <property type="term" value="F:transmembrane transporter activity"/>
    <property type="evidence" value="ECO:0007669"/>
    <property type="project" value="InterPro"/>
</dbReference>
<dbReference type="RefSeq" id="XP_016214079.1">
    <property type="nucleotide sequence ID" value="XM_016357877.1"/>
</dbReference>
<gene>
    <name evidence="9" type="ORF">PV09_04518</name>
</gene>
<evidence type="ECO:0000256" key="7">
    <source>
        <dbReference type="SAM" id="Phobius"/>
    </source>
</evidence>
<dbReference type="Pfam" id="PF06609">
    <property type="entry name" value="TRI12"/>
    <property type="match status" value="1"/>
</dbReference>
<keyword evidence="3 7" id="KW-0812">Transmembrane</keyword>
<dbReference type="OrthoDB" id="4161376at2759"/>
<protein>
    <recommendedName>
        <fullName evidence="8">Major facilitator superfamily (MFS) profile domain-containing protein</fullName>
    </recommendedName>
</protein>
<feature type="transmembrane region" description="Helical" evidence="7">
    <location>
        <begin position="323"/>
        <end position="344"/>
    </location>
</feature>
<reference evidence="9 10" key="1">
    <citation type="submission" date="2015-01" db="EMBL/GenBank/DDBJ databases">
        <title>The Genome Sequence of Ochroconis gallopava CBS43764.</title>
        <authorList>
            <consortium name="The Broad Institute Genomics Platform"/>
            <person name="Cuomo C."/>
            <person name="de Hoog S."/>
            <person name="Gorbushina A."/>
            <person name="Stielow B."/>
            <person name="Teixiera M."/>
            <person name="Abouelleil A."/>
            <person name="Chapman S.B."/>
            <person name="Priest M."/>
            <person name="Young S.K."/>
            <person name="Wortman J."/>
            <person name="Nusbaum C."/>
            <person name="Birren B."/>
        </authorList>
    </citation>
    <scope>NUCLEOTIDE SEQUENCE [LARGE SCALE GENOMIC DNA]</scope>
    <source>
        <strain evidence="9 10">CBS 43764</strain>
    </source>
</reference>
<evidence type="ECO:0000313" key="9">
    <source>
        <dbReference type="EMBL" id="KIW04210.1"/>
    </source>
</evidence>
<dbReference type="AlphaFoldDB" id="A0A0D2ACI8"/>
<dbReference type="GeneID" id="27312491"/>
<keyword evidence="4 7" id="KW-1133">Transmembrane helix</keyword>
<evidence type="ECO:0000256" key="4">
    <source>
        <dbReference type="ARBA" id="ARBA00022989"/>
    </source>
</evidence>